<name>A0A0H3JP63_STAAM</name>
<dbReference type="Proteomes" id="UP000002481">
    <property type="component" value="Plasmid VRSAp"/>
</dbReference>
<dbReference type="KEGG" id="sav:SAVP010"/>
<dbReference type="RefSeq" id="WP_000176962.1">
    <property type="nucleotide sequence ID" value="NC_002774.1"/>
</dbReference>
<evidence type="ECO:0000313" key="2">
    <source>
        <dbReference type="EMBL" id="BAB47518.1"/>
    </source>
</evidence>
<reference evidence="2 3" key="1">
    <citation type="journal article" date="2001" name="Lancet">
        <title>Whole genome sequencing of meticillin-resistant Staphylococcus aureus.</title>
        <authorList>
            <person name="Kuroda M."/>
            <person name="Ohta T."/>
            <person name="Uchiyama I."/>
            <person name="Baba T."/>
            <person name="Yuzawa H."/>
            <person name="Kobayashi I."/>
            <person name="Cui L."/>
            <person name="Oguchi A."/>
            <person name="Aoki K."/>
            <person name="Nagai Y."/>
            <person name="Lian J."/>
            <person name="Ito T."/>
            <person name="Kanamori M."/>
            <person name="Matsumaru H."/>
            <person name="Maruyama A."/>
            <person name="Murakami H."/>
            <person name="Hosoyama A."/>
            <person name="Mizutani-Ui Y."/>
            <person name="Takahashi N.K."/>
            <person name="Sawano T."/>
            <person name="Inoue R."/>
            <person name="Kaito C."/>
            <person name="Sekimizu K."/>
            <person name="Hirakawa H."/>
            <person name="Kuhara S."/>
            <person name="Goto S."/>
            <person name="Yabuzaki J."/>
            <person name="Kanehisa M."/>
            <person name="Yamashita A."/>
            <person name="Oshima K."/>
            <person name="Furuya K."/>
            <person name="Yoshino C."/>
            <person name="Shiba T."/>
            <person name="Hattori M."/>
            <person name="Ogasawara N."/>
            <person name="Hayashi H."/>
            <person name="Hiramatsu K."/>
        </authorList>
    </citation>
    <scope>NUCLEOTIDE SEQUENCE [LARGE SCALE GENOMIC DNA]</scope>
    <source>
        <strain evidence="3">Mu50 / ATCC 700699</strain>
        <plasmid evidence="2 3">VRSAp</plasmid>
    </source>
</reference>
<feature type="region of interest" description="Disordered" evidence="1">
    <location>
        <begin position="284"/>
        <end position="303"/>
    </location>
</feature>
<gene>
    <name evidence="2" type="ordered locus">SAVP010</name>
</gene>
<evidence type="ECO:0000256" key="1">
    <source>
        <dbReference type="SAM" id="MobiDB-lite"/>
    </source>
</evidence>
<protein>
    <submittedName>
        <fullName evidence="2">Uncharacterized protein</fullName>
    </submittedName>
</protein>
<geneLocation type="plasmid" evidence="2 3">
    <name>VRSAp</name>
</geneLocation>
<dbReference type="AlphaFoldDB" id="A0A0H3JP63"/>
<organism evidence="2 3">
    <name type="scientific">Staphylococcus aureus (strain Mu50 / ATCC 700699)</name>
    <dbReference type="NCBI Taxonomy" id="158878"/>
    <lineage>
        <taxon>Bacteria</taxon>
        <taxon>Bacillati</taxon>
        <taxon>Bacillota</taxon>
        <taxon>Bacilli</taxon>
        <taxon>Bacillales</taxon>
        <taxon>Staphylococcaceae</taxon>
        <taxon>Staphylococcus</taxon>
    </lineage>
</organism>
<evidence type="ECO:0000313" key="3">
    <source>
        <dbReference type="Proteomes" id="UP000002481"/>
    </source>
</evidence>
<dbReference type="PhylomeDB" id="A0A0H3JP63"/>
<proteinExistence type="predicted"/>
<feature type="compositionally biased region" description="Basic and acidic residues" evidence="1">
    <location>
        <begin position="285"/>
        <end position="303"/>
    </location>
</feature>
<accession>A0A0H3JP63</accession>
<dbReference type="HOGENOM" id="CLU_1033651_0_0_9"/>
<dbReference type="EMBL" id="AP003367">
    <property type="protein sequence ID" value="BAB47518.1"/>
    <property type="molecule type" value="Genomic_DNA"/>
</dbReference>
<sequence>MTLVCTKFNHDAKSTDYLNISIEEDTLQYIDPNLIKVISNREVGKVATLAQRAQEQIDVFFEKIIDIHLSDFSDTQKRNEFRKLFSHFSEPHHLRLGFSQKGNTGKGTTASELINLFMNEDILSIILNDDGLTIPQKAPLIRNFGDDKLSDLTSNIIMNVIIDFNKSMIQSFPEMKSFLSKETVTYYYFSTNGIWETYDFTPFLFDGNKTLLVPKLFTTYNQTSSLDLMIRVYIEEEIIRLQKQRNTTKKMTKKQFINEFIKGHRMDNMTYFFLNTSSKSHKKFQKELDSKANERGNNNKDDN</sequence>
<keyword evidence="2" id="KW-0614">Plasmid</keyword>